<proteinExistence type="predicted"/>
<dbReference type="Proteomes" id="UP001732700">
    <property type="component" value="Chromosome 7A"/>
</dbReference>
<sequence length="500" mass="55772">MWPPPSHLDSRVVEDPLAAEELMTALLPPRNHHESQARPHLHEYLRPTQFPRPLSPTTGSMAVVATSSKALASAAGDAASQRAVLALRRFLEDKGDQIMEANNSKPEQAHEFVGAQSSIDIDATPNNNDGFGTPRKTATISQHSSSSFTPECAEELKPVVGMIFDDVDSVEEFYKSYAHGAGFGVQVGQQKKRVDDVVIWKRFLCDRQGFKSKKALQCQRQEELIADNTSIHTTPQIMTTWEIEKQGSEVFTHEVFDHFQKEVLAAREYCDVQGTQMVEGMKVLEISDASNKVREVQCNTSTMIAKCSCMLFESKGIPCRHIIRFLRASKVENTNEQLRSYVIKRWEQNCKRNSVYDSEGNLLAEKPVDPVESAKKRKISDAKNKFESLVQIAKNSEEGIDFLASSLLNMEEHLSKLVPSVSVTRQQEHEAFLGCSIPTEVGVLPPTDVRTKGRCKRIKGHGDKGKKNEGQNPKAKRKCGSCKEVGHNSRKCPNKNLAVI</sequence>
<dbReference type="EnsemblPlants" id="AVESA.00010b.r2.7AG1209690.1">
    <property type="protein sequence ID" value="AVESA.00010b.r2.7AG1209690.1.CDS"/>
    <property type="gene ID" value="AVESA.00010b.r2.7AG1209690"/>
</dbReference>
<evidence type="ECO:0000313" key="2">
    <source>
        <dbReference type="Proteomes" id="UP001732700"/>
    </source>
</evidence>
<accession>A0ACD5ZQL2</accession>
<protein>
    <submittedName>
        <fullName evidence="1">Uncharacterized protein</fullName>
    </submittedName>
</protein>
<evidence type="ECO:0000313" key="1">
    <source>
        <dbReference type="EnsemblPlants" id="AVESA.00010b.r2.7AG1209690.1.CDS"/>
    </source>
</evidence>
<keyword evidence="2" id="KW-1185">Reference proteome</keyword>
<reference evidence="1" key="2">
    <citation type="submission" date="2025-09" db="UniProtKB">
        <authorList>
            <consortium name="EnsemblPlants"/>
        </authorList>
    </citation>
    <scope>IDENTIFICATION</scope>
</reference>
<organism evidence="1 2">
    <name type="scientific">Avena sativa</name>
    <name type="common">Oat</name>
    <dbReference type="NCBI Taxonomy" id="4498"/>
    <lineage>
        <taxon>Eukaryota</taxon>
        <taxon>Viridiplantae</taxon>
        <taxon>Streptophyta</taxon>
        <taxon>Embryophyta</taxon>
        <taxon>Tracheophyta</taxon>
        <taxon>Spermatophyta</taxon>
        <taxon>Magnoliopsida</taxon>
        <taxon>Liliopsida</taxon>
        <taxon>Poales</taxon>
        <taxon>Poaceae</taxon>
        <taxon>BOP clade</taxon>
        <taxon>Pooideae</taxon>
        <taxon>Poodae</taxon>
        <taxon>Poeae</taxon>
        <taxon>Poeae Chloroplast Group 1 (Aveneae type)</taxon>
        <taxon>Aveninae</taxon>
        <taxon>Avena</taxon>
    </lineage>
</organism>
<reference evidence="1" key="1">
    <citation type="submission" date="2021-05" db="EMBL/GenBank/DDBJ databases">
        <authorList>
            <person name="Scholz U."/>
            <person name="Mascher M."/>
            <person name="Fiebig A."/>
        </authorList>
    </citation>
    <scope>NUCLEOTIDE SEQUENCE [LARGE SCALE GENOMIC DNA]</scope>
</reference>
<name>A0ACD5ZQL2_AVESA</name>